<dbReference type="RefSeq" id="WP_109678108.1">
    <property type="nucleotide sequence ID" value="NZ_CP086615.1"/>
</dbReference>
<sequence length="563" mass="59613">MATTTAEINYTFSPQELEQLRPYGEVLFHEAGELLVAEGEREADCLVTLSGETHIIVESAEGPKRVGWMEAGQFAGDLSVLTGNASLARMVMGKAGEVLHIPYANFRRLLVESPRLSEVFVRTFTARRTFAISRRHASVILLGSAQDRAVVSLRVFLSRRSVPHNWLDTQTDPLARAVMAAKGLTGPDLPAVVLGASGVLRNATADALVRSLALDSLADGAEADLVVIGAGPAGLAACVYAASEGLNVIAFDAEGPGGQAGSSSKIENYLGFPAGVSGRELADRAAVQAQKFGVRIAAPARVTALEPLADGRYCLRAADGRAVAARAVVIATGAQYRRLDIPRLEAFEGNGVYYGASPVEAQLCVGASVAVVGAGNSAGQGAIFLAEVARELHVLYRRADIRETMSAYLVRRLEETPNVILHPGSELAELLDGGEPDGGERLGAIRIRTPRGLERLETPFVFLFIGALPFTAWLPPEVAVDEKGFVCTGQTLGHLALVRARWPLERLPSTFETTLPRVYAVGDVRAGSVKRVASAVGEGSVVVSDVHRALAELERQVQEAAGG</sequence>
<dbReference type="SUPFAM" id="SSF51206">
    <property type="entry name" value="cAMP-binding domain-like"/>
    <property type="match status" value="1"/>
</dbReference>
<keyword evidence="5" id="KW-1185">Reference proteome</keyword>
<dbReference type="PROSITE" id="PS50042">
    <property type="entry name" value="CNMP_BINDING_3"/>
    <property type="match status" value="1"/>
</dbReference>
<dbReference type="EMBL" id="QFFI01000010">
    <property type="protein sequence ID" value="PWG63537.1"/>
    <property type="molecule type" value="Genomic_DNA"/>
</dbReference>
<evidence type="ECO:0000313" key="4">
    <source>
        <dbReference type="EMBL" id="PWG63537.1"/>
    </source>
</evidence>
<dbReference type="InterPro" id="IPR014710">
    <property type="entry name" value="RmlC-like_jellyroll"/>
</dbReference>
<dbReference type="InterPro" id="IPR018490">
    <property type="entry name" value="cNMP-bd_dom_sf"/>
</dbReference>
<dbReference type="Pfam" id="PF00027">
    <property type="entry name" value="cNMP_binding"/>
    <property type="match status" value="1"/>
</dbReference>
<dbReference type="Proteomes" id="UP000245474">
    <property type="component" value="Unassembled WGS sequence"/>
</dbReference>
<dbReference type="PRINTS" id="PR00469">
    <property type="entry name" value="PNDRDTASEII"/>
</dbReference>
<dbReference type="SUPFAM" id="SSF51905">
    <property type="entry name" value="FAD/NAD(P)-binding domain"/>
    <property type="match status" value="1"/>
</dbReference>
<gene>
    <name evidence="4" type="ORF">DEM34_08235</name>
</gene>
<accession>A0A2U2N395</accession>
<keyword evidence="1" id="KW-0285">Flavoprotein</keyword>
<dbReference type="Pfam" id="PF07992">
    <property type="entry name" value="Pyr_redox_2"/>
    <property type="match status" value="1"/>
</dbReference>
<dbReference type="InterPro" id="IPR050097">
    <property type="entry name" value="Ferredoxin-NADP_redctase_2"/>
</dbReference>
<dbReference type="InterPro" id="IPR023753">
    <property type="entry name" value="FAD/NAD-binding_dom"/>
</dbReference>
<comment type="caution">
    <text evidence="4">The sequence shown here is derived from an EMBL/GenBank/DDBJ whole genome shotgun (WGS) entry which is preliminary data.</text>
</comment>
<evidence type="ECO:0000256" key="1">
    <source>
        <dbReference type="ARBA" id="ARBA00022630"/>
    </source>
</evidence>
<reference evidence="4 5" key="1">
    <citation type="submission" date="2018-05" db="EMBL/GenBank/DDBJ databases">
        <title>Spiribacter halobius sp. nov., a moderately halophilic bacterium isolated from marine solar saltern.</title>
        <authorList>
            <person name="Zheng W.-S."/>
            <person name="Lu D.-C."/>
            <person name="Du Z.-J."/>
        </authorList>
    </citation>
    <scope>NUCLEOTIDE SEQUENCE [LARGE SCALE GENOMIC DNA]</scope>
    <source>
        <strain evidence="4 5">E85</strain>
    </source>
</reference>
<proteinExistence type="predicted"/>
<dbReference type="CDD" id="cd00038">
    <property type="entry name" value="CAP_ED"/>
    <property type="match status" value="1"/>
</dbReference>
<organism evidence="4 5">
    <name type="scientific">Sediminicurvatus halobius</name>
    <dbReference type="NCBI Taxonomy" id="2182432"/>
    <lineage>
        <taxon>Bacteria</taxon>
        <taxon>Pseudomonadati</taxon>
        <taxon>Pseudomonadota</taxon>
        <taxon>Gammaproteobacteria</taxon>
        <taxon>Chromatiales</taxon>
        <taxon>Ectothiorhodospiraceae</taxon>
        <taxon>Sediminicurvatus</taxon>
    </lineage>
</organism>
<dbReference type="InterPro" id="IPR036188">
    <property type="entry name" value="FAD/NAD-bd_sf"/>
</dbReference>
<dbReference type="AlphaFoldDB" id="A0A2U2N395"/>
<dbReference type="Gene3D" id="2.60.120.10">
    <property type="entry name" value="Jelly Rolls"/>
    <property type="match status" value="1"/>
</dbReference>
<dbReference type="PRINTS" id="PR00368">
    <property type="entry name" value="FADPNR"/>
</dbReference>
<dbReference type="GO" id="GO:0016491">
    <property type="term" value="F:oxidoreductase activity"/>
    <property type="evidence" value="ECO:0007669"/>
    <property type="project" value="UniProtKB-KW"/>
</dbReference>
<feature type="domain" description="Cyclic nucleotide-binding" evidence="3">
    <location>
        <begin position="8"/>
        <end position="127"/>
    </location>
</feature>
<dbReference type="InterPro" id="IPR000595">
    <property type="entry name" value="cNMP-bd_dom"/>
</dbReference>
<dbReference type="Gene3D" id="3.50.50.60">
    <property type="entry name" value="FAD/NAD(P)-binding domain"/>
    <property type="match status" value="2"/>
</dbReference>
<evidence type="ECO:0000313" key="5">
    <source>
        <dbReference type="Proteomes" id="UP000245474"/>
    </source>
</evidence>
<protein>
    <submittedName>
        <fullName evidence="4">Thioredoxin reductase</fullName>
    </submittedName>
</protein>
<dbReference type="OrthoDB" id="9803192at2"/>
<dbReference type="PANTHER" id="PTHR48105">
    <property type="entry name" value="THIOREDOXIN REDUCTASE 1-RELATED-RELATED"/>
    <property type="match status" value="1"/>
</dbReference>
<keyword evidence="2" id="KW-0560">Oxidoreductase</keyword>
<evidence type="ECO:0000256" key="2">
    <source>
        <dbReference type="ARBA" id="ARBA00023002"/>
    </source>
</evidence>
<evidence type="ECO:0000259" key="3">
    <source>
        <dbReference type="PROSITE" id="PS50042"/>
    </source>
</evidence>
<name>A0A2U2N395_9GAMM</name>